<accession>A0ABW5ZQ14</accession>
<dbReference type="InterPro" id="IPR002884">
    <property type="entry name" value="P_dom"/>
</dbReference>
<evidence type="ECO:0000259" key="6">
    <source>
        <dbReference type="PROSITE" id="PS51829"/>
    </source>
</evidence>
<organism evidence="7 8">
    <name type="scientific">Psychroserpens luteus</name>
    <dbReference type="NCBI Taxonomy" id="1434066"/>
    <lineage>
        <taxon>Bacteria</taxon>
        <taxon>Pseudomonadati</taxon>
        <taxon>Bacteroidota</taxon>
        <taxon>Flavobacteriia</taxon>
        <taxon>Flavobacteriales</taxon>
        <taxon>Flavobacteriaceae</taxon>
        <taxon>Psychroserpens</taxon>
    </lineage>
</organism>
<keyword evidence="8" id="KW-1185">Reference proteome</keyword>
<dbReference type="RefSeq" id="WP_194508568.1">
    <property type="nucleotide sequence ID" value="NZ_JADILU010000005.1"/>
</dbReference>
<feature type="domain" description="P/Homo B" evidence="6">
    <location>
        <begin position="666"/>
        <end position="822"/>
    </location>
</feature>
<dbReference type="SUPFAM" id="SSF55486">
    <property type="entry name" value="Metalloproteases ('zincins'), catalytic domain"/>
    <property type="match status" value="1"/>
</dbReference>
<dbReference type="InterPro" id="IPR008979">
    <property type="entry name" value="Galactose-bd-like_sf"/>
</dbReference>
<dbReference type="PROSITE" id="PS51829">
    <property type="entry name" value="P_HOMO_B"/>
    <property type="match status" value="1"/>
</dbReference>
<feature type="compositionally biased region" description="Polar residues" evidence="4">
    <location>
        <begin position="478"/>
        <end position="497"/>
    </location>
</feature>
<dbReference type="EMBL" id="JBHUOS010000002">
    <property type="protein sequence ID" value="MFD2915079.1"/>
    <property type="molecule type" value="Genomic_DNA"/>
</dbReference>
<dbReference type="NCBIfam" id="TIGR04183">
    <property type="entry name" value="Por_Secre_tail"/>
    <property type="match status" value="1"/>
</dbReference>
<sequence length="911" mass="97445">MKRTLQKILCLLIITTISFSYAQNKIWTKSNKTTESNTLSKFHLESTKVETFTFNTNALGQRTQLAPLRGVSKNASNTIIEVPTNNGEFEQFRIYDTPIFSSELAAQYPNIKSYVGYGVEDPTTRLSMSVSPQGVQTMISYVNKETVFMMPTAHGSTDYILYTKSSRGDYDSEFVCSTIDEMVESSHNRTDSQFQRDADDQTLRSYRLAVSVNGEYTAYHGGTIAGALAGINATLTRVNAVFETDMAITFNLVDAPQLIYTNAASDPYSGNLGAWNAELANTLDANLADGDYDIGHMFGATGGGGNAGCIGCVCENGTVNAGNHKGSGITSPADGIPETDTFDIDYVAHEIGHQMGANHTFSMNTESAGVNVEPGSGTTIMGYAGITGANNVASHSDPYFHYASINQILNNVNSGPNQCAITTAIANNPPVADAGQNYTIPKGTAYILKGAATDADGGDMLTYCWEQNNSGAVTNTSFGPTSTSGAQARSLPPSTSPDRYIPKLSRVLNGQLTETNPGLSTDWVTVSTVARNLTWALTVRDREPTTTGLSGQSSFDLTTIAVNGTAGPFAVTSQNDGSTWQSGTEEMITWDVAGTTANNVNTSNVNILLSNDGGQTFDIVLAANTPNDGNEMITVPNADSASCRIMIEPIGNIYYAVNSVEFSLDVEVTTTCTIYSSVDNLDIAIPDGPGGNGNPGAPAVSVINIADSETIDFIKVNADISHEYINDIIIDIIHPDGTTVSKIYNRICGSQDDIDVTFTDGAPSFVCATPSVGEYSPSEALSVFSGLDSSGDWTISVTDNWDAITGTLNDWSIEVCTTTVTPLSVDEFTAGEFSIFPNPNKGEFTIKLNSSSNQDINVDIFDIRGRKIFNEAYTNNSDFNQIVRLNSIQSGIYLVKVSDGKKEITKKIVIE</sequence>
<feature type="chain" id="PRO_5047463323" evidence="5">
    <location>
        <begin position="23"/>
        <end position="911"/>
    </location>
</feature>
<dbReference type="Gene3D" id="2.60.120.260">
    <property type="entry name" value="Galactose-binding domain-like"/>
    <property type="match status" value="1"/>
</dbReference>
<evidence type="ECO:0000256" key="2">
    <source>
        <dbReference type="ARBA" id="ARBA00022729"/>
    </source>
</evidence>
<dbReference type="Pfam" id="PF13583">
    <property type="entry name" value="Reprolysin_4"/>
    <property type="match status" value="1"/>
</dbReference>
<dbReference type="Gene3D" id="3.40.390.10">
    <property type="entry name" value="Collagenase (Catalytic Domain)"/>
    <property type="match status" value="1"/>
</dbReference>
<dbReference type="SUPFAM" id="SSF49785">
    <property type="entry name" value="Galactose-binding domain-like"/>
    <property type="match status" value="1"/>
</dbReference>
<dbReference type="Pfam" id="PF01483">
    <property type="entry name" value="P_proprotein"/>
    <property type="match status" value="1"/>
</dbReference>
<feature type="region of interest" description="Disordered" evidence="4">
    <location>
        <begin position="478"/>
        <end position="499"/>
    </location>
</feature>
<keyword evidence="2 5" id="KW-0732">Signal</keyword>
<evidence type="ECO:0000256" key="4">
    <source>
        <dbReference type="SAM" id="MobiDB-lite"/>
    </source>
</evidence>
<keyword evidence="3" id="KW-0378">Hydrolase</keyword>
<dbReference type="InterPro" id="IPR026444">
    <property type="entry name" value="Secre_tail"/>
</dbReference>
<evidence type="ECO:0000313" key="8">
    <source>
        <dbReference type="Proteomes" id="UP001597548"/>
    </source>
</evidence>
<name>A0ABW5ZQ14_9FLAO</name>
<dbReference type="Gene3D" id="2.60.40.10">
    <property type="entry name" value="Immunoglobulins"/>
    <property type="match status" value="1"/>
</dbReference>
<dbReference type="Pfam" id="PF18962">
    <property type="entry name" value="Por_Secre_tail"/>
    <property type="match status" value="1"/>
</dbReference>
<evidence type="ECO:0000256" key="5">
    <source>
        <dbReference type="SAM" id="SignalP"/>
    </source>
</evidence>
<protein>
    <submittedName>
        <fullName evidence="7">Reprolysin-like metallopeptidase</fullName>
    </submittedName>
</protein>
<proteinExistence type="predicted"/>
<gene>
    <name evidence="7" type="ORF">ACFS29_05475</name>
</gene>
<evidence type="ECO:0000256" key="3">
    <source>
        <dbReference type="ARBA" id="ARBA00022801"/>
    </source>
</evidence>
<evidence type="ECO:0000313" key="7">
    <source>
        <dbReference type="EMBL" id="MFD2915079.1"/>
    </source>
</evidence>
<keyword evidence="1" id="KW-0645">Protease</keyword>
<dbReference type="InterPro" id="IPR013783">
    <property type="entry name" value="Ig-like_fold"/>
</dbReference>
<evidence type="ECO:0000256" key="1">
    <source>
        <dbReference type="ARBA" id="ARBA00022670"/>
    </source>
</evidence>
<dbReference type="Proteomes" id="UP001597548">
    <property type="component" value="Unassembled WGS sequence"/>
</dbReference>
<reference evidence="8" key="1">
    <citation type="journal article" date="2019" name="Int. J. Syst. Evol. Microbiol.">
        <title>The Global Catalogue of Microorganisms (GCM) 10K type strain sequencing project: providing services to taxonomists for standard genome sequencing and annotation.</title>
        <authorList>
            <consortium name="The Broad Institute Genomics Platform"/>
            <consortium name="The Broad Institute Genome Sequencing Center for Infectious Disease"/>
            <person name="Wu L."/>
            <person name="Ma J."/>
        </authorList>
    </citation>
    <scope>NUCLEOTIDE SEQUENCE [LARGE SCALE GENOMIC DNA]</scope>
    <source>
        <strain evidence="8">KCTC 32514</strain>
    </source>
</reference>
<comment type="caution">
    <text evidence="7">The sequence shown here is derived from an EMBL/GenBank/DDBJ whole genome shotgun (WGS) entry which is preliminary data.</text>
</comment>
<dbReference type="InterPro" id="IPR024079">
    <property type="entry name" value="MetalloPept_cat_dom_sf"/>
</dbReference>
<feature type="signal peptide" evidence="5">
    <location>
        <begin position="1"/>
        <end position="22"/>
    </location>
</feature>